<dbReference type="InterPro" id="IPR044137">
    <property type="entry name" value="AcnA_IRP_Swivel"/>
</dbReference>
<dbReference type="PRINTS" id="PR00415">
    <property type="entry name" value="ACONITASE"/>
</dbReference>
<accession>A0ABQ5NKV1</accession>
<keyword evidence="5" id="KW-0479">Metal-binding</keyword>
<keyword evidence="6 9" id="KW-0408">Iron</keyword>
<dbReference type="NCBIfam" id="NF006757">
    <property type="entry name" value="PRK09277.1"/>
    <property type="match status" value="1"/>
</dbReference>
<dbReference type="PROSITE" id="PS00450">
    <property type="entry name" value="ACONITASE_1"/>
    <property type="match status" value="1"/>
</dbReference>
<dbReference type="InterPro" id="IPR036008">
    <property type="entry name" value="Aconitase_4Fe-4S_dom"/>
</dbReference>
<dbReference type="InterPro" id="IPR015928">
    <property type="entry name" value="Aconitase/3IPM_dehydase_swvl"/>
</dbReference>
<dbReference type="PANTHER" id="PTHR11670">
    <property type="entry name" value="ACONITASE/IRON-RESPONSIVE ELEMENT FAMILY MEMBER"/>
    <property type="match status" value="1"/>
</dbReference>
<sequence>MTQGNLHNSRASFEVNGKTYNYYDLAAIEKAGVAKISNLPYSIKVLLESVLRQYDAYVIKEEHVNELAKWGNGADPEAEVPFKPSRVVLQDFTGVPVVVDLASLRSAMKEMGGDPSKINPAIPVDLVIDHSVQVDKYGNAAALQANMDLEFERNAERYNFLKWAQTAYNNFRAVPPATGIVHQVNLEYLAPVVHVNENADGTFETFPDSVVGTDSHTTMINGLGVLGWGVGGIEAEAGMLGQPSYFPIPEVIGVKLVGDLPNGTTATDLALKVTQVLRQRGVVGKFVEFFGPGVSKLPLADRATISNMAPEYGATCGFFAIDEESLNYMRLTGRDEEQIAVVEAYLKANHMFFDPTLEPVYTDVLEVNLAEIEPNLSGPKRPQDLIPLSQMRTRYKEAVVAPQGTQGFGLTEDEFAKTSVAKFAEGDVEIPTGAVAIAAITSCTNTSNPYVLIAAGLVAKKAVEKGLTVPKWVKTSLAPGSKVVTGYLEDSGLQDYLDQIGFNTVGYGCTTCIGNSGPLLPEIEDAIKANDLFVTSVLSGNRNFEGRVHPLVKANYLASPPLVVAYALAGTVDIDLQKDSFGKDKDGNDVFFADIWPSTDEVNAVLNTVVNRELFQKEYETVFTANEKWNEIVTSTESLYTFDDKSTYIQNPPFFQGLAKEPEAIQSLDNLRILAKFGDSITTDHISPAGAIGKDTPAGKYLIENGVAIRDFNSYGSRRGNHEVMMRGTFANIRIRNQVAPGTEGGFTTYWPTGDVEYIYDACMKYQEQGTGLVVLAGNDYGMGSSRDWAAKGTFLLGIKTVIAQSYERIHRSNLVMMGVLPLQFLNGDSAESLGLTGKEEISVNITDNVKPRDILTVTAKAEDGSVKTFDALARFDSEVEVDYYRHGGILQMVLRAKAAE</sequence>
<dbReference type="SUPFAM" id="SSF53732">
    <property type="entry name" value="Aconitase iron-sulfur domain"/>
    <property type="match status" value="1"/>
</dbReference>
<evidence type="ECO:0000256" key="5">
    <source>
        <dbReference type="ARBA" id="ARBA00022723"/>
    </source>
</evidence>
<evidence type="ECO:0000256" key="1">
    <source>
        <dbReference type="ARBA" id="ARBA00001966"/>
    </source>
</evidence>
<keyword evidence="13" id="KW-1185">Reference proteome</keyword>
<evidence type="ECO:0000256" key="8">
    <source>
        <dbReference type="ARBA" id="ARBA00023501"/>
    </source>
</evidence>
<dbReference type="EC" id="4.2.1.3" evidence="9"/>
<comment type="subunit">
    <text evidence="4">Monomer.</text>
</comment>
<dbReference type="SUPFAM" id="SSF52016">
    <property type="entry name" value="LeuD/IlvD-like"/>
    <property type="match status" value="1"/>
</dbReference>
<keyword evidence="9" id="KW-0004">4Fe-4S</keyword>
<comment type="catalytic activity">
    <reaction evidence="8 9">
        <text>citrate = D-threo-isocitrate</text>
        <dbReference type="Rhea" id="RHEA:10336"/>
        <dbReference type="ChEBI" id="CHEBI:15562"/>
        <dbReference type="ChEBI" id="CHEBI:16947"/>
        <dbReference type="EC" id="4.2.1.3"/>
    </reaction>
</comment>
<evidence type="ECO:0000256" key="3">
    <source>
        <dbReference type="ARBA" id="ARBA00007185"/>
    </source>
</evidence>
<dbReference type="Gene3D" id="3.30.499.10">
    <property type="entry name" value="Aconitase, domain 3"/>
    <property type="match status" value="2"/>
</dbReference>
<evidence type="ECO:0000313" key="13">
    <source>
        <dbReference type="Proteomes" id="UP001065593"/>
    </source>
</evidence>
<evidence type="ECO:0000256" key="9">
    <source>
        <dbReference type="RuleBase" id="RU361275"/>
    </source>
</evidence>
<dbReference type="InterPro" id="IPR001030">
    <property type="entry name" value="Acoase/IPM_deHydtase_lsu_aba"/>
</dbReference>
<dbReference type="CDD" id="cd01580">
    <property type="entry name" value="AcnA_IRP_Swivel"/>
    <property type="match status" value="1"/>
</dbReference>
<dbReference type="InterPro" id="IPR006249">
    <property type="entry name" value="Aconitase/IRP2"/>
</dbReference>
<proteinExistence type="inferred from homology"/>
<feature type="domain" description="Aconitase/3-isopropylmalate dehydratase large subunit alpha/beta/alpha" evidence="10">
    <location>
        <begin position="77"/>
        <end position="570"/>
    </location>
</feature>
<organism evidence="12 13">
    <name type="scientific">Lysinibacillus piscis</name>
    <dbReference type="NCBI Taxonomy" id="2518931"/>
    <lineage>
        <taxon>Bacteria</taxon>
        <taxon>Bacillati</taxon>
        <taxon>Bacillota</taxon>
        <taxon>Bacilli</taxon>
        <taxon>Bacillales</taxon>
        <taxon>Bacillaceae</taxon>
        <taxon>Lysinibacillus</taxon>
    </lineage>
</organism>
<comment type="pathway">
    <text evidence="2">Carbohydrate metabolism; tricarboxylic acid cycle; isocitrate from oxaloacetate: step 2/2.</text>
</comment>
<gene>
    <name evidence="12" type="primary">citB</name>
    <name evidence="12" type="ORF">LYSBPC_21180</name>
</gene>
<dbReference type="Gene3D" id="3.20.19.10">
    <property type="entry name" value="Aconitase, domain 4"/>
    <property type="match status" value="1"/>
</dbReference>
<comment type="cofactor">
    <cofactor evidence="1">
        <name>[4Fe-4S] cluster</name>
        <dbReference type="ChEBI" id="CHEBI:49883"/>
    </cofactor>
</comment>
<name>A0ABQ5NKV1_9BACI</name>
<dbReference type="Pfam" id="PF00694">
    <property type="entry name" value="Aconitase_C"/>
    <property type="match status" value="1"/>
</dbReference>
<dbReference type="NCBIfam" id="TIGR01341">
    <property type="entry name" value="aconitase_1"/>
    <property type="match status" value="1"/>
</dbReference>
<evidence type="ECO:0000259" key="11">
    <source>
        <dbReference type="Pfam" id="PF00694"/>
    </source>
</evidence>
<comment type="similarity">
    <text evidence="3 9">Belongs to the aconitase/IPM isomerase family.</text>
</comment>
<evidence type="ECO:0000313" key="12">
    <source>
        <dbReference type="EMBL" id="GLC88991.1"/>
    </source>
</evidence>
<evidence type="ECO:0000256" key="4">
    <source>
        <dbReference type="ARBA" id="ARBA00011245"/>
    </source>
</evidence>
<comment type="function">
    <text evidence="9">Catalyzes the isomerization of citrate to isocitrate via cis-aconitate.</text>
</comment>
<dbReference type="Proteomes" id="UP001065593">
    <property type="component" value="Unassembled WGS sequence"/>
</dbReference>
<evidence type="ECO:0000256" key="7">
    <source>
        <dbReference type="ARBA" id="ARBA00023014"/>
    </source>
</evidence>
<evidence type="ECO:0000256" key="6">
    <source>
        <dbReference type="ARBA" id="ARBA00023004"/>
    </source>
</evidence>
<protein>
    <recommendedName>
        <fullName evidence="9">Aconitate hydratase</fullName>
        <shortName evidence="9">Aconitase</shortName>
        <ecNumber evidence="9">4.2.1.3</ecNumber>
    </recommendedName>
</protein>
<evidence type="ECO:0000256" key="2">
    <source>
        <dbReference type="ARBA" id="ARBA00004717"/>
    </source>
</evidence>
<dbReference type="Pfam" id="PF00330">
    <property type="entry name" value="Aconitase"/>
    <property type="match status" value="1"/>
</dbReference>
<keyword evidence="7 9" id="KW-0411">Iron-sulfur</keyword>
<dbReference type="PROSITE" id="PS01244">
    <property type="entry name" value="ACONITASE_2"/>
    <property type="match status" value="1"/>
</dbReference>
<feature type="domain" description="Aconitase A/isopropylmalate dehydratase small subunit swivel" evidence="11">
    <location>
        <begin position="700"/>
        <end position="827"/>
    </location>
</feature>
<dbReference type="NCBIfam" id="NF009520">
    <property type="entry name" value="PRK12881.1"/>
    <property type="match status" value="1"/>
</dbReference>
<dbReference type="Gene3D" id="6.10.190.10">
    <property type="match status" value="1"/>
</dbReference>
<dbReference type="RefSeq" id="WP_264988742.1">
    <property type="nucleotide sequence ID" value="NZ_BRZA01000002.1"/>
</dbReference>
<dbReference type="EMBL" id="BRZA01000002">
    <property type="protein sequence ID" value="GLC88991.1"/>
    <property type="molecule type" value="Genomic_DNA"/>
</dbReference>
<dbReference type="InterPro" id="IPR000573">
    <property type="entry name" value="AconitaseA/IPMdHydase_ssu_swvl"/>
</dbReference>
<keyword evidence="9" id="KW-0456">Lyase</keyword>
<dbReference type="CDD" id="cd01586">
    <property type="entry name" value="AcnA_IRP"/>
    <property type="match status" value="1"/>
</dbReference>
<dbReference type="InterPro" id="IPR018136">
    <property type="entry name" value="Aconitase_4Fe-4S_BS"/>
</dbReference>
<dbReference type="InterPro" id="IPR015931">
    <property type="entry name" value="Acnase/IPM_dHydase_lsu_aba_1/3"/>
</dbReference>
<comment type="caution">
    <text evidence="12">The sequence shown here is derived from an EMBL/GenBank/DDBJ whole genome shotgun (WGS) entry which is preliminary data.</text>
</comment>
<evidence type="ECO:0000259" key="10">
    <source>
        <dbReference type="Pfam" id="PF00330"/>
    </source>
</evidence>
<reference evidence="12" key="1">
    <citation type="submission" date="2022-08" db="EMBL/GenBank/DDBJ databases">
        <title>Draft genome sequence of Lysinibacillus sp. strain KH24.</title>
        <authorList>
            <person name="Kanbe H."/>
            <person name="Itoh H."/>
        </authorList>
    </citation>
    <scope>NUCLEOTIDE SEQUENCE</scope>
    <source>
        <strain evidence="12">KH24</strain>
    </source>
</reference>